<dbReference type="GO" id="GO:0005673">
    <property type="term" value="C:transcription factor TFIIE complex"/>
    <property type="evidence" value="ECO:0007669"/>
    <property type="project" value="TreeGrafter"/>
</dbReference>
<name>A0A835I4M9_9MAGN</name>
<dbReference type="PANTHER" id="PTHR13097:SF7">
    <property type="entry name" value="GENERAL TRANSCRIPTION FACTOR IIE SUBUNIT 1"/>
    <property type="match status" value="1"/>
</dbReference>
<dbReference type="EMBL" id="JADFTS010000004">
    <property type="protein sequence ID" value="KAF9610551.1"/>
    <property type="molecule type" value="Genomic_DNA"/>
</dbReference>
<evidence type="ECO:0000313" key="1">
    <source>
        <dbReference type="EMBL" id="KAF9610551.1"/>
    </source>
</evidence>
<dbReference type="PANTHER" id="PTHR13097">
    <property type="entry name" value="TRANSCRIPTION INITIATION FACTOR IIE, ALPHA SUBUNIT"/>
    <property type="match status" value="1"/>
</dbReference>
<comment type="caution">
    <text evidence="1">The sequence shown here is derived from an EMBL/GenBank/DDBJ whole genome shotgun (WGS) entry which is preliminary data.</text>
</comment>
<accession>A0A835I4M9</accession>
<reference evidence="1 2" key="1">
    <citation type="submission" date="2020-10" db="EMBL/GenBank/DDBJ databases">
        <title>The Coptis chinensis genome and diversification of protoberbering-type alkaloids.</title>
        <authorList>
            <person name="Wang B."/>
            <person name="Shu S."/>
            <person name="Song C."/>
            <person name="Liu Y."/>
        </authorList>
    </citation>
    <scope>NUCLEOTIDE SEQUENCE [LARGE SCALE GENOMIC DNA]</scope>
    <source>
        <strain evidence="1">HL-2020</strain>
        <tissue evidence="1">Leaf</tissue>
    </source>
</reference>
<organism evidence="1 2">
    <name type="scientific">Coptis chinensis</name>
    <dbReference type="NCBI Taxonomy" id="261450"/>
    <lineage>
        <taxon>Eukaryota</taxon>
        <taxon>Viridiplantae</taxon>
        <taxon>Streptophyta</taxon>
        <taxon>Embryophyta</taxon>
        <taxon>Tracheophyta</taxon>
        <taxon>Spermatophyta</taxon>
        <taxon>Magnoliopsida</taxon>
        <taxon>Ranunculales</taxon>
        <taxon>Ranunculaceae</taxon>
        <taxon>Coptidoideae</taxon>
        <taxon>Coptis</taxon>
    </lineage>
</organism>
<dbReference type="Proteomes" id="UP000631114">
    <property type="component" value="Unassembled WGS sequence"/>
</dbReference>
<dbReference type="GO" id="GO:0006367">
    <property type="term" value="P:transcription initiation at RNA polymerase II promoter"/>
    <property type="evidence" value="ECO:0007669"/>
    <property type="project" value="TreeGrafter"/>
</dbReference>
<gene>
    <name evidence="1" type="ORF">IFM89_023216</name>
</gene>
<evidence type="ECO:0000313" key="2">
    <source>
        <dbReference type="Proteomes" id="UP000631114"/>
    </source>
</evidence>
<dbReference type="AlphaFoldDB" id="A0A835I4M9"/>
<sequence>MRKKLKDELENRNTVQEYVCPCQRRFVTHGLELSIFHIYIYLFIPIAHSCLVFRYTAFDALQLVSPDDESFRCESCRGELVAESDKFAAEEGDIDDNARKRRRNLNGYRTSN</sequence>
<keyword evidence="2" id="KW-1185">Reference proteome</keyword>
<dbReference type="InterPro" id="IPR039997">
    <property type="entry name" value="TFE"/>
</dbReference>
<protein>
    <submittedName>
        <fullName evidence="1">Uncharacterized protein</fullName>
    </submittedName>
</protein>
<proteinExistence type="predicted"/>
<dbReference type="OrthoDB" id="1736343at2759"/>